<evidence type="ECO:0000256" key="3">
    <source>
        <dbReference type="ARBA" id="ARBA00022777"/>
    </source>
</evidence>
<keyword evidence="4" id="KW-0067">ATP-binding</keyword>
<dbReference type="OrthoDB" id="9804377at2"/>
<sequence>MDSNATSTSLSRDDAAEKICVIYAAGEYYGDEPDAAHLPAHRLVVAADGGFDHACVLGVTPDIVIGDFDSTSYADVLRRSSGATVIPLPAEHDDPDMLSAMKIGWRHGARNFHIFGGLGHRIDHSIANIQMLSLLAQHNAVGFLYGNGYITTAIRAGGLDFAARHHASGEMVSVFAYSDEVHDVYEKGLKYELNAATFNNTSVHGVSNEFLDGRKASIGVADGTLIVTFPSCTPLPKRISRLMPDKDGEALGPLSTSISSALAHPR</sequence>
<proteinExistence type="predicted"/>
<gene>
    <name evidence="8" type="ORF">BBOMB_0774</name>
</gene>
<dbReference type="AlphaFoldDB" id="A0A080N396"/>
<dbReference type="Proteomes" id="UP000028730">
    <property type="component" value="Unassembled WGS sequence"/>
</dbReference>
<feature type="region of interest" description="Disordered" evidence="6">
    <location>
        <begin position="246"/>
        <end position="266"/>
    </location>
</feature>
<dbReference type="PANTHER" id="PTHR41299:SF1">
    <property type="entry name" value="THIAMINE PYROPHOSPHOKINASE"/>
    <property type="match status" value="1"/>
</dbReference>
<dbReference type="EC" id="2.7.6.2" evidence="5"/>
<evidence type="ECO:0000313" key="8">
    <source>
        <dbReference type="EMBL" id="KFF31421.1"/>
    </source>
</evidence>
<evidence type="ECO:0000256" key="5">
    <source>
        <dbReference type="NCBIfam" id="TIGR01378"/>
    </source>
</evidence>
<dbReference type="GO" id="GO:0006772">
    <property type="term" value="P:thiamine metabolic process"/>
    <property type="evidence" value="ECO:0007669"/>
    <property type="project" value="UniProtKB-UniRule"/>
</dbReference>
<keyword evidence="1" id="KW-0808">Transferase</keyword>
<dbReference type="InterPro" id="IPR006282">
    <property type="entry name" value="Thi_PPkinase"/>
</dbReference>
<evidence type="ECO:0000256" key="4">
    <source>
        <dbReference type="ARBA" id="ARBA00022840"/>
    </source>
</evidence>
<evidence type="ECO:0000259" key="7">
    <source>
        <dbReference type="SMART" id="SM00983"/>
    </source>
</evidence>
<dbReference type="SUPFAM" id="SSF63862">
    <property type="entry name" value="Thiamin pyrophosphokinase, substrate-binding domain"/>
    <property type="match status" value="1"/>
</dbReference>
<dbReference type="InterPro" id="IPR007371">
    <property type="entry name" value="TPK_catalytic"/>
</dbReference>
<evidence type="ECO:0000313" key="9">
    <source>
        <dbReference type="Proteomes" id="UP000028730"/>
    </source>
</evidence>
<dbReference type="GO" id="GO:0030975">
    <property type="term" value="F:thiamine binding"/>
    <property type="evidence" value="ECO:0007669"/>
    <property type="project" value="InterPro"/>
</dbReference>
<dbReference type="NCBIfam" id="TIGR01378">
    <property type="entry name" value="thi_PPkinase"/>
    <property type="match status" value="1"/>
</dbReference>
<accession>A0A080N396</accession>
<keyword evidence="3 8" id="KW-0418">Kinase</keyword>
<dbReference type="GO" id="GO:0016301">
    <property type="term" value="F:kinase activity"/>
    <property type="evidence" value="ECO:0007669"/>
    <property type="project" value="UniProtKB-KW"/>
</dbReference>
<dbReference type="STRING" id="1341695.BBOMB_0774"/>
<dbReference type="SMART" id="SM00983">
    <property type="entry name" value="TPK_B1_binding"/>
    <property type="match status" value="1"/>
</dbReference>
<dbReference type="GO" id="GO:0005524">
    <property type="term" value="F:ATP binding"/>
    <property type="evidence" value="ECO:0007669"/>
    <property type="project" value="UniProtKB-KW"/>
</dbReference>
<dbReference type="InterPro" id="IPR036371">
    <property type="entry name" value="TPK_B1-bd_sf"/>
</dbReference>
<dbReference type="InterPro" id="IPR007373">
    <property type="entry name" value="Thiamin_PyroPKinase_B1-bd"/>
</dbReference>
<dbReference type="CDD" id="cd07995">
    <property type="entry name" value="TPK"/>
    <property type="match status" value="1"/>
</dbReference>
<name>A0A080N396_9BIFI</name>
<keyword evidence="9" id="KW-1185">Reference proteome</keyword>
<dbReference type="InterPro" id="IPR053149">
    <property type="entry name" value="TPK"/>
</dbReference>
<dbReference type="GO" id="GO:0009229">
    <property type="term" value="P:thiamine diphosphate biosynthetic process"/>
    <property type="evidence" value="ECO:0007669"/>
    <property type="project" value="InterPro"/>
</dbReference>
<dbReference type="InterPro" id="IPR036759">
    <property type="entry name" value="TPK_catalytic_sf"/>
</dbReference>
<dbReference type="Gene3D" id="3.40.50.10240">
    <property type="entry name" value="Thiamin pyrophosphokinase, catalytic domain"/>
    <property type="match status" value="1"/>
</dbReference>
<feature type="domain" description="Thiamin pyrophosphokinase thiamin-binding" evidence="7">
    <location>
        <begin position="166"/>
        <end position="226"/>
    </location>
</feature>
<protein>
    <recommendedName>
        <fullName evidence="5">Thiamine diphosphokinase</fullName>
        <ecNumber evidence="5">2.7.6.2</ecNumber>
    </recommendedName>
</protein>
<evidence type="ECO:0000256" key="1">
    <source>
        <dbReference type="ARBA" id="ARBA00022679"/>
    </source>
</evidence>
<dbReference type="EMBL" id="ATLK01000001">
    <property type="protein sequence ID" value="KFF31421.1"/>
    <property type="molecule type" value="Genomic_DNA"/>
</dbReference>
<evidence type="ECO:0000256" key="2">
    <source>
        <dbReference type="ARBA" id="ARBA00022741"/>
    </source>
</evidence>
<organism evidence="8 9">
    <name type="scientific">Bifidobacterium bombi DSM 19703</name>
    <dbReference type="NCBI Taxonomy" id="1341695"/>
    <lineage>
        <taxon>Bacteria</taxon>
        <taxon>Bacillati</taxon>
        <taxon>Actinomycetota</taxon>
        <taxon>Actinomycetes</taxon>
        <taxon>Bifidobacteriales</taxon>
        <taxon>Bifidobacteriaceae</taxon>
        <taxon>Bifidobacterium</taxon>
    </lineage>
</organism>
<dbReference type="SUPFAM" id="SSF63999">
    <property type="entry name" value="Thiamin pyrophosphokinase, catalytic domain"/>
    <property type="match status" value="1"/>
</dbReference>
<dbReference type="PANTHER" id="PTHR41299">
    <property type="entry name" value="THIAMINE PYROPHOSPHOKINASE"/>
    <property type="match status" value="1"/>
</dbReference>
<dbReference type="RefSeq" id="WP_044087129.1">
    <property type="nucleotide sequence ID" value="NZ_ATLK01000001.1"/>
</dbReference>
<comment type="caution">
    <text evidence="8">The sequence shown here is derived from an EMBL/GenBank/DDBJ whole genome shotgun (WGS) entry which is preliminary data.</text>
</comment>
<dbReference type="eggNOG" id="COG1564">
    <property type="taxonomic scope" value="Bacteria"/>
</dbReference>
<dbReference type="GO" id="GO:0004788">
    <property type="term" value="F:thiamine diphosphokinase activity"/>
    <property type="evidence" value="ECO:0007669"/>
    <property type="project" value="UniProtKB-UniRule"/>
</dbReference>
<reference evidence="8 9" key="1">
    <citation type="journal article" date="2014" name="Appl. Environ. Microbiol.">
        <title>Genomic encyclopedia of type strains of the genus Bifidobacterium.</title>
        <authorList>
            <person name="Milani C."/>
            <person name="Lugli G.A."/>
            <person name="Duranti S."/>
            <person name="Turroni F."/>
            <person name="Bottacini F."/>
            <person name="Mangifesta M."/>
            <person name="Sanchez B."/>
            <person name="Viappiani A."/>
            <person name="Mancabelli L."/>
            <person name="Taminiau B."/>
            <person name="Delcenserie V."/>
            <person name="Barrangou R."/>
            <person name="Margolles A."/>
            <person name="van Sinderen D."/>
            <person name="Ventura M."/>
        </authorList>
    </citation>
    <scope>NUCLEOTIDE SEQUENCE [LARGE SCALE GENOMIC DNA]</scope>
    <source>
        <strain evidence="8 9">DSM 19703</strain>
    </source>
</reference>
<dbReference type="Pfam" id="PF04265">
    <property type="entry name" value="TPK_B1_binding"/>
    <property type="match status" value="1"/>
</dbReference>
<evidence type="ECO:0000256" key="6">
    <source>
        <dbReference type="SAM" id="MobiDB-lite"/>
    </source>
</evidence>
<dbReference type="Pfam" id="PF04263">
    <property type="entry name" value="TPK_catalytic"/>
    <property type="match status" value="1"/>
</dbReference>
<keyword evidence="2" id="KW-0547">Nucleotide-binding</keyword>